<dbReference type="RefSeq" id="WP_340295562.1">
    <property type="nucleotide sequence ID" value="NZ_JBBEOI010000260.1"/>
</dbReference>
<organism evidence="1 2">
    <name type="scientific">Aquipuribacter hungaricus</name>
    <dbReference type="NCBI Taxonomy" id="545624"/>
    <lineage>
        <taxon>Bacteria</taxon>
        <taxon>Bacillati</taxon>
        <taxon>Actinomycetota</taxon>
        <taxon>Actinomycetes</taxon>
        <taxon>Micrococcales</taxon>
        <taxon>Intrasporangiaceae</taxon>
        <taxon>Aquipuribacter</taxon>
    </lineage>
</organism>
<dbReference type="SUPFAM" id="SSF55144">
    <property type="entry name" value="LigT-like"/>
    <property type="match status" value="1"/>
</dbReference>
<reference evidence="2" key="1">
    <citation type="journal article" date="2019" name="Int. J. Syst. Evol. Microbiol.">
        <title>The Global Catalogue of Microorganisms (GCM) 10K type strain sequencing project: providing services to taxonomists for standard genome sequencing and annotation.</title>
        <authorList>
            <consortium name="The Broad Institute Genomics Platform"/>
            <consortium name="The Broad Institute Genome Sequencing Center for Infectious Disease"/>
            <person name="Wu L."/>
            <person name="Ma J."/>
        </authorList>
    </citation>
    <scope>NUCLEOTIDE SEQUENCE [LARGE SCALE GENOMIC DNA]</scope>
    <source>
        <strain evidence="2">NCAIM B.02333</strain>
    </source>
</reference>
<dbReference type="Pfam" id="PF13563">
    <property type="entry name" value="2_5_RNA_ligase2"/>
    <property type="match status" value="1"/>
</dbReference>
<evidence type="ECO:0000313" key="1">
    <source>
        <dbReference type="EMBL" id="MFC3689355.1"/>
    </source>
</evidence>
<evidence type="ECO:0000313" key="2">
    <source>
        <dbReference type="Proteomes" id="UP001595685"/>
    </source>
</evidence>
<keyword evidence="1" id="KW-0436">Ligase</keyword>
<dbReference type="Gene3D" id="3.90.1140.10">
    <property type="entry name" value="Cyclic phosphodiesterase"/>
    <property type="match status" value="1"/>
</dbReference>
<dbReference type="PANTHER" id="PTHR40037:SF1">
    <property type="entry name" value="PHOSPHOESTERASE SAOUHSC_00951-RELATED"/>
    <property type="match status" value="1"/>
</dbReference>
<comment type="caution">
    <text evidence="1">The sequence shown here is derived from an EMBL/GenBank/DDBJ whole genome shotgun (WGS) entry which is preliminary data.</text>
</comment>
<gene>
    <name evidence="1" type="ORF">ACFOLH_13480</name>
</gene>
<name>A0ABV7WI53_9MICO</name>
<proteinExistence type="predicted"/>
<accession>A0ABV7WI53</accession>
<dbReference type="GO" id="GO:0016874">
    <property type="term" value="F:ligase activity"/>
    <property type="evidence" value="ECO:0007669"/>
    <property type="project" value="UniProtKB-KW"/>
</dbReference>
<dbReference type="PANTHER" id="PTHR40037">
    <property type="entry name" value="PHOSPHOESTERASE YJCG-RELATED"/>
    <property type="match status" value="1"/>
</dbReference>
<dbReference type="Proteomes" id="UP001595685">
    <property type="component" value="Unassembled WGS sequence"/>
</dbReference>
<protein>
    <submittedName>
        <fullName evidence="1">2'-5' RNA ligase family protein</fullName>
    </submittedName>
</protein>
<dbReference type="InterPro" id="IPR050580">
    <property type="entry name" value="2H_phosphoesterase_YjcG-like"/>
</dbReference>
<sequence length="196" mass="20183">MTTSWDRPSRGPAPAGQEGTVTLGVAVAVPEPFAGALRDGRASTGDPAAAAVPPHVTVVPPVQVAADEVDDVVAHVRRVAAGVEPFVVTLLGTGTFRPVSDVVFVQVVDGARACDALQEKVRTGPLERRLGFPYHPHVTVAHDVPAAALDAVQGQLADFRAAFDVAEVAVYRCGEDGVWRVLDRAPLGGAAADGAA</sequence>
<keyword evidence="2" id="KW-1185">Reference proteome</keyword>
<dbReference type="InterPro" id="IPR009097">
    <property type="entry name" value="Cyclic_Pdiesterase"/>
</dbReference>
<dbReference type="EMBL" id="JBHRWW010000009">
    <property type="protein sequence ID" value="MFC3689355.1"/>
    <property type="molecule type" value="Genomic_DNA"/>
</dbReference>